<keyword evidence="9" id="KW-0949">S-adenosyl-L-methionine</keyword>
<dbReference type="GO" id="GO:0035498">
    <property type="term" value="P:carnosine metabolic process"/>
    <property type="evidence" value="ECO:0007669"/>
    <property type="project" value="UniProtKB-ARBA"/>
</dbReference>
<keyword evidence="13" id="KW-1185">Reference proteome</keyword>
<dbReference type="FunFam" id="3.40.50.150:FF:000094">
    <property type="entry name" value="Carnosine N-methyltransferase 1"/>
    <property type="match status" value="1"/>
</dbReference>
<evidence type="ECO:0000313" key="12">
    <source>
        <dbReference type="EMBL" id="KAH3809153.1"/>
    </source>
</evidence>
<dbReference type="EC" id="2.1.1.22" evidence="4"/>
<feature type="non-terminal residue" evidence="12">
    <location>
        <position position="368"/>
    </location>
</feature>
<dbReference type="InterPro" id="IPR012901">
    <property type="entry name" value="CARME"/>
</dbReference>
<comment type="similarity">
    <text evidence="3">Belongs to the carnosine N-methyltransferase family.</text>
</comment>
<sequence length="368" mass="41943">VFSLSRITDSLRHYDGLPGHHKQLIPDFLKHMETVQSCVEQNSRIIKLITQDAEHIFENQQNMSNAGEEEPDSKSTLPRLSDMEKVKSTLKQFVRDWSDQGQHERAVCYDPVIAEVVKRFPADNCETSQVNILVPGAGLGRLAFEFARRGYSCQGNEFSLFMLFSSNFVLNKCKEVNCHTLYPWVHQWTNNVRNADQTAAITFPDVDTSEIPEDASFSMAAGDFLEVYQDPETFDCVATVFFIDTAHNIIAYVEKIYEILKTGGYWVNLGPLLYHYADMPNEVSIELAWEDVRNVIEKIGFVFEMEKLNVKSTYTQNTHSMLTYTYDSVIACRLGQRARLKRYLSPVHSGSVDMTSVHSGPVDMTYPT</sequence>
<dbReference type="AlphaFoldDB" id="A0A9D4G224"/>
<gene>
    <name evidence="12" type="ORF">DPMN_137514</name>
</gene>
<proteinExistence type="inferred from homology"/>
<dbReference type="GO" id="GO:0005829">
    <property type="term" value="C:cytosol"/>
    <property type="evidence" value="ECO:0007669"/>
    <property type="project" value="UniProtKB-SubCell"/>
</dbReference>
<dbReference type="GO" id="GO:0030735">
    <property type="term" value="F:carnosine N-methyltransferase activity"/>
    <property type="evidence" value="ECO:0007669"/>
    <property type="project" value="UniProtKB-EC"/>
</dbReference>
<dbReference type="InterPro" id="IPR029063">
    <property type="entry name" value="SAM-dependent_MTases_sf"/>
</dbReference>
<organism evidence="12 13">
    <name type="scientific">Dreissena polymorpha</name>
    <name type="common">Zebra mussel</name>
    <name type="synonym">Mytilus polymorpha</name>
    <dbReference type="NCBI Taxonomy" id="45954"/>
    <lineage>
        <taxon>Eukaryota</taxon>
        <taxon>Metazoa</taxon>
        <taxon>Spiralia</taxon>
        <taxon>Lophotrochozoa</taxon>
        <taxon>Mollusca</taxon>
        <taxon>Bivalvia</taxon>
        <taxon>Autobranchia</taxon>
        <taxon>Heteroconchia</taxon>
        <taxon>Euheterodonta</taxon>
        <taxon>Imparidentia</taxon>
        <taxon>Neoheterodontei</taxon>
        <taxon>Myida</taxon>
        <taxon>Dreissenoidea</taxon>
        <taxon>Dreissenidae</taxon>
        <taxon>Dreissena</taxon>
    </lineage>
</organism>
<reference evidence="12" key="2">
    <citation type="submission" date="2020-11" db="EMBL/GenBank/DDBJ databases">
        <authorList>
            <person name="McCartney M.A."/>
            <person name="Auch B."/>
            <person name="Kono T."/>
            <person name="Mallez S."/>
            <person name="Becker A."/>
            <person name="Gohl D.M."/>
            <person name="Silverstein K.A.T."/>
            <person name="Koren S."/>
            <person name="Bechman K.B."/>
            <person name="Herman A."/>
            <person name="Abrahante J.E."/>
            <person name="Garbe J."/>
        </authorList>
    </citation>
    <scope>NUCLEOTIDE SEQUENCE</scope>
    <source>
        <strain evidence="12">Duluth1</strain>
        <tissue evidence="12">Whole animal</tissue>
    </source>
</reference>
<comment type="caution">
    <text evidence="12">The sequence shown here is derived from an EMBL/GenBank/DDBJ whole genome shotgun (WGS) entry which is preliminary data.</text>
</comment>
<evidence type="ECO:0000256" key="1">
    <source>
        <dbReference type="ARBA" id="ARBA00004123"/>
    </source>
</evidence>
<evidence type="ECO:0000256" key="4">
    <source>
        <dbReference type="ARBA" id="ARBA00012003"/>
    </source>
</evidence>
<evidence type="ECO:0000313" key="13">
    <source>
        <dbReference type="Proteomes" id="UP000828390"/>
    </source>
</evidence>
<dbReference type="Gene3D" id="3.40.50.150">
    <property type="entry name" value="Vaccinia Virus protein VP39"/>
    <property type="match status" value="1"/>
</dbReference>
<evidence type="ECO:0000256" key="7">
    <source>
        <dbReference type="ARBA" id="ARBA00022603"/>
    </source>
</evidence>
<accession>A0A9D4G224</accession>
<evidence type="ECO:0000256" key="3">
    <source>
        <dbReference type="ARBA" id="ARBA00010086"/>
    </source>
</evidence>
<keyword evidence="8" id="KW-0808">Transferase</keyword>
<keyword evidence="7" id="KW-0489">Methyltransferase</keyword>
<evidence type="ECO:0000256" key="5">
    <source>
        <dbReference type="ARBA" id="ARBA00015448"/>
    </source>
</evidence>
<evidence type="ECO:0000256" key="2">
    <source>
        <dbReference type="ARBA" id="ARBA00004514"/>
    </source>
</evidence>
<keyword evidence="6" id="KW-0963">Cytoplasm</keyword>
<dbReference type="EMBL" id="JAIWYP010000006">
    <property type="protein sequence ID" value="KAH3809153.1"/>
    <property type="molecule type" value="Genomic_DNA"/>
</dbReference>
<dbReference type="GO" id="GO:0032259">
    <property type="term" value="P:methylation"/>
    <property type="evidence" value="ECO:0007669"/>
    <property type="project" value="UniProtKB-KW"/>
</dbReference>
<comment type="function">
    <text evidence="11">N-methyltransferase that catalyzes the formation of anserine (beta-alanyl-N(Pi)-methyl-L-histidine) from carnosine. Anserine, a methylated derivative of carnosine (beta-alanyl-L-histidine), is an abundant constituent of vertebrate skeletal muscles. Also methylates other L-histidine-containing di- and tripeptides such as Gly-Gly-His, Gly-His and homocarnosine (GABA-His).</text>
</comment>
<evidence type="ECO:0000256" key="11">
    <source>
        <dbReference type="ARBA" id="ARBA00054322"/>
    </source>
</evidence>
<dbReference type="Proteomes" id="UP000828390">
    <property type="component" value="Unassembled WGS sequence"/>
</dbReference>
<evidence type="ECO:0000256" key="10">
    <source>
        <dbReference type="ARBA" id="ARBA00023242"/>
    </source>
</evidence>
<evidence type="ECO:0000256" key="6">
    <source>
        <dbReference type="ARBA" id="ARBA00022490"/>
    </source>
</evidence>
<dbReference type="SMART" id="SM01296">
    <property type="entry name" value="N2227"/>
    <property type="match status" value="1"/>
</dbReference>
<dbReference type="PANTHER" id="PTHR12303">
    <property type="entry name" value="CARNOSINE N-METHYLTRANSFERASE"/>
    <property type="match status" value="1"/>
</dbReference>
<keyword evidence="10" id="KW-0539">Nucleus</keyword>
<evidence type="ECO:0000256" key="9">
    <source>
        <dbReference type="ARBA" id="ARBA00022691"/>
    </source>
</evidence>
<name>A0A9D4G224_DREPO</name>
<dbReference type="GO" id="GO:0005634">
    <property type="term" value="C:nucleus"/>
    <property type="evidence" value="ECO:0007669"/>
    <property type="project" value="UniProtKB-SubCell"/>
</dbReference>
<evidence type="ECO:0000256" key="8">
    <source>
        <dbReference type="ARBA" id="ARBA00022679"/>
    </source>
</evidence>
<dbReference type="SUPFAM" id="SSF53335">
    <property type="entry name" value="S-adenosyl-L-methionine-dependent methyltransferases"/>
    <property type="match status" value="1"/>
</dbReference>
<comment type="subcellular location">
    <subcellularLocation>
        <location evidence="2">Cytoplasm</location>
        <location evidence="2">Cytosol</location>
    </subcellularLocation>
    <subcellularLocation>
        <location evidence="1">Nucleus</location>
    </subcellularLocation>
</comment>
<dbReference type="Pfam" id="PF07942">
    <property type="entry name" value="CARME"/>
    <property type="match status" value="1"/>
</dbReference>
<protein>
    <recommendedName>
        <fullName evidence="5">Carnosine N-methyltransferase</fullName>
        <ecNumber evidence="4">2.1.1.22</ecNumber>
    </recommendedName>
</protein>
<dbReference type="PANTHER" id="PTHR12303:SF6">
    <property type="entry name" value="CARNOSINE N-METHYLTRANSFERASE"/>
    <property type="match status" value="1"/>
</dbReference>
<reference evidence="12" key="1">
    <citation type="journal article" date="2019" name="bioRxiv">
        <title>The Genome of the Zebra Mussel, Dreissena polymorpha: A Resource for Invasive Species Research.</title>
        <authorList>
            <person name="McCartney M.A."/>
            <person name="Auch B."/>
            <person name="Kono T."/>
            <person name="Mallez S."/>
            <person name="Zhang Y."/>
            <person name="Obille A."/>
            <person name="Becker A."/>
            <person name="Abrahante J.E."/>
            <person name="Garbe J."/>
            <person name="Badalamenti J.P."/>
            <person name="Herman A."/>
            <person name="Mangelson H."/>
            <person name="Liachko I."/>
            <person name="Sullivan S."/>
            <person name="Sone E.D."/>
            <person name="Koren S."/>
            <person name="Silverstein K.A.T."/>
            <person name="Beckman K.B."/>
            <person name="Gohl D.M."/>
        </authorList>
    </citation>
    <scope>NUCLEOTIDE SEQUENCE</scope>
    <source>
        <strain evidence="12">Duluth1</strain>
        <tissue evidence="12">Whole animal</tissue>
    </source>
</reference>